<keyword evidence="3" id="KW-1185">Reference proteome</keyword>
<protein>
    <submittedName>
        <fullName evidence="2">Small acid-soluble spore protein Tlp</fullName>
    </submittedName>
</protein>
<dbReference type="Pfam" id="PF19824">
    <property type="entry name" value="Tlp"/>
    <property type="match status" value="1"/>
</dbReference>
<dbReference type="InterPro" id="IPR017524">
    <property type="entry name" value="SASP_thioredoxin-like"/>
</dbReference>
<dbReference type="NCBIfam" id="TIGR03090">
    <property type="entry name" value="SASP_tlp"/>
    <property type="match status" value="1"/>
</dbReference>
<feature type="compositionally biased region" description="Basic and acidic residues" evidence="1">
    <location>
        <begin position="50"/>
        <end position="71"/>
    </location>
</feature>
<dbReference type="HAMAP" id="MF_01506">
    <property type="entry name" value="Tlp"/>
    <property type="match status" value="1"/>
</dbReference>
<name>A0ABV6DPX5_9BACL</name>
<sequence length="71" mass="8322">MAKPDNRADNVEHLQESIQNTIENLEEAEDYLDEHADEISATEYEQIASKNERRRESIEGFRREIKDEANS</sequence>
<accession>A0ABV6DPX5</accession>
<evidence type="ECO:0000313" key="2">
    <source>
        <dbReference type="EMBL" id="MFC0214702.1"/>
    </source>
</evidence>
<gene>
    <name evidence="2" type="primary">tlp</name>
    <name evidence="2" type="ORF">ACFFK0_20045</name>
</gene>
<dbReference type="EMBL" id="JBHLWN010000077">
    <property type="protein sequence ID" value="MFC0214702.1"/>
    <property type="molecule type" value="Genomic_DNA"/>
</dbReference>
<proteinExistence type="inferred from homology"/>
<evidence type="ECO:0000313" key="3">
    <source>
        <dbReference type="Proteomes" id="UP001589776"/>
    </source>
</evidence>
<reference evidence="2 3" key="1">
    <citation type="submission" date="2024-09" db="EMBL/GenBank/DDBJ databases">
        <authorList>
            <person name="Sun Q."/>
            <person name="Mori K."/>
        </authorList>
    </citation>
    <scope>NUCLEOTIDE SEQUENCE [LARGE SCALE GENOMIC DNA]</scope>
    <source>
        <strain evidence="2 3">CCM 7759</strain>
    </source>
</reference>
<feature type="region of interest" description="Disordered" evidence="1">
    <location>
        <begin position="44"/>
        <end position="71"/>
    </location>
</feature>
<organism evidence="2 3">
    <name type="scientific">Paenibacillus chartarius</name>
    <dbReference type="NCBI Taxonomy" id="747481"/>
    <lineage>
        <taxon>Bacteria</taxon>
        <taxon>Bacillati</taxon>
        <taxon>Bacillota</taxon>
        <taxon>Bacilli</taxon>
        <taxon>Bacillales</taxon>
        <taxon>Paenibacillaceae</taxon>
        <taxon>Paenibacillus</taxon>
    </lineage>
</organism>
<evidence type="ECO:0000256" key="1">
    <source>
        <dbReference type="SAM" id="MobiDB-lite"/>
    </source>
</evidence>
<dbReference type="RefSeq" id="WP_377472113.1">
    <property type="nucleotide sequence ID" value="NZ_JBHLWN010000077.1"/>
</dbReference>
<dbReference type="Proteomes" id="UP001589776">
    <property type="component" value="Unassembled WGS sequence"/>
</dbReference>
<comment type="caution">
    <text evidence="2">The sequence shown here is derived from an EMBL/GenBank/DDBJ whole genome shotgun (WGS) entry which is preliminary data.</text>
</comment>